<dbReference type="InterPro" id="IPR050715">
    <property type="entry name" value="LRR-SigEffector_domain"/>
</dbReference>
<proteinExistence type="predicted"/>
<keyword evidence="1" id="KW-0433">Leucine-rich repeat</keyword>
<evidence type="ECO:0000313" key="6">
    <source>
        <dbReference type="EMBL" id="PRQ36060.1"/>
    </source>
</evidence>
<dbReference type="SMART" id="SM00369">
    <property type="entry name" value="LRR_TYP"/>
    <property type="match status" value="9"/>
</dbReference>
<keyword evidence="3" id="KW-0611">Plant defense</keyword>
<keyword evidence="7" id="KW-1185">Reference proteome</keyword>
<evidence type="ECO:0000256" key="3">
    <source>
        <dbReference type="ARBA" id="ARBA00022821"/>
    </source>
</evidence>
<evidence type="ECO:0000256" key="1">
    <source>
        <dbReference type="ARBA" id="ARBA00022614"/>
    </source>
</evidence>
<dbReference type="PANTHER" id="PTHR45752:SF171">
    <property type="entry name" value="TMV RESISTANCE PROTEIN N-LIKE"/>
    <property type="match status" value="1"/>
</dbReference>
<dbReference type="OMA" id="RFYLTGC"/>
<evidence type="ECO:0000259" key="5">
    <source>
        <dbReference type="Pfam" id="PF23286"/>
    </source>
</evidence>
<comment type="caution">
    <text evidence="6">The sequence shown here is derived from an EMBL/GenBank/DDBJ whole genome shotgun (WGS) entry which is preliminary data.</text>
</comment>
<gene>
    <name evidence="6" type="ORF">RchiOBHm_Chr4g0387281</name>
</gene>
<name>A0A2P6QPE7_ROSCH</name>
<dbReference type="Pfam" id="PF00560">
    <property type="entry name" value="LRR_1"/>
    <property type="match status" value="1"/>
</dbReference>
<sequence>MNLSGCTSLKELPDFSGFPNLKRLDLSGCTSLVEVPDSIRFLYNLESLEANSCPKLATFPKIPVKMDSLRLLSLKGSDIRELDESIENLIGLEYLDLTDCKNMTTLPCSIYGLQNLWFLDLGECSKLVRFPTNTRILNVVGCSLSLPKLGVFSIAGCSLLSDCDFLTTLDCWETLQWLNLSRNNFVSLPACLTKFVKLRMLDFEGCKRLRGIPELPPSIVDLNILPEIPVKMDSLRGLSLSGSDIRELDESIENLIGLEKLDLWHCENLTTLPYNIYELHNLKTLHASGCSKLATFPKIPVKMDSLRELSLSGSDIRELDESIENLSGLEYLDLTHCKNLTTLPCSIYGLHNLKTLHARGCSKLATFPKIPVKMDSLRELYLSGSDIKELDESIENLIRLEYLDLTDCKNLTTLPCSIYGLHNLKTLHARGCSKLATFPKIPVKMDSLRELYLSGSDIRELDESIKNVIGLEYLDLTDCKNLTTLPCSIYGLHNLKTLHTRGCSKLTTFLNIPVKMDSLRELSLSGSDIKELDESVENLIGLEELDLWNCENLTTLPYNIYELHNLETLHARGCSKLATFPKISVKMDSLRRLSLKGSDIRELDESIENLIGLEYLDLTDCKNLITLPCSIYGLQNLGFLDLGECTKLVRFPTNTRILNVDDCSLSLPKLGVFSIAGCSSLSDCDFLMTLDCWETLQWLNLSRNNFISLPACLTKFVKLRIFDLEDCKRLREIPELPPNVKPKIRGCELLEERFSTLTNRGAVIEMASSSIEEPNPTSWLSLSSETPKLHRSTEEPTPTPVNPPISISQIPMIPDLQTHHRGWRWWRWWLSSANDDYHHPQEQQEHPISPQLPSLN</sequence>
<dbReference type="SUPFAM" id="SSF52058">
    <property type="entry name" value="L domain-like"/>
    <property type="match status" value="3"/>
</dbReference>
<feature type="domain" description="Disease resistance protein RPS4B/Roq1-like leucine-rich repeats" evidence="5">
    <location>
        <begin position="564"/>
        <end position="736"/>
    </location>
</feature>
<dbReference type="InterPro" id="IPR058546">
    <property type="entry name" value="RPS4B/Roq1-like_LRR"/>
</dbReference>
<feature type="region of interest" description="Disordered" evidence="4">
    <location>
        <begin position="773"/>
        <end position="807"/>
    </location>
</feature>
<evidence type="ECO:0000313" key="7">
    <source>
        <dbReference type="Proteomes" id="UP000238479"/>
    </source>
</evidence>
<keyword evidence="2" id="KW-0677">Repeat</keyword>
<protein>
    <submittedName>
        <fullName evidence="6">Putative leucine-rich repeat domain, L domain-containing protein</fullName>
    </submittedName>
</protein>
<dbReference type="STRING" id="74649.A0A2P6QPE7"/>
<dbReference type="Proteomes" id="UP000238479">
    <property type="component" value="Chromosome 4"/>
</dbReference>
<dbReference type="AlphaFoldDB" id="A0A2P6QPE7"/>
<dbReference type="PANTHER" id="PTHR45752">
    <property type="entry name" value="LEUCINE-RICH REPEAT-CONTAINING"/>
    <property type="match status" value="1"/>
</dbReference>
<organism evidence="6 7">
    <name type="scientific">Rosa chinensis</name>
    <name type="common">China rose</name>
    <dbReference type="NCBI Taxonomy" id="74649"/>
    <lineage>
        <taxon>Eukaryota</taxon>
        <taxon>Viridiplantae</taxon>
        <taxon>Streptophyta</taxon>
        <taxon>Embryophyta</taxon>
        <taxon>Tracheophyta</taxon>
        <taxon>Spermatophyta</taxon>
        <taxon>Magnoliopsida</taxon>
        <taxon>eudicotyledons</taxon>
        <taxon>Gunneridae</taxon>
        <taxon>Pentapetalae</taxon>
        <taxon>rosids</taxon>
        <taxon>fabids</taxon>
        <taxon>Rosales</taxon>
        <taxon>Rosaceae</taxon>
        <taxon>Rosoideae</taxon>
        <taxon>Rosoideae incertae sedis</taxon>
        <taxon>Rosa</taxon>
    </lineage>
</organism>
<reference evidence="6 7" key="1">
    <citation type="journal article" date="2018" name="Nat. Genet.">
        <title>The Rosa genome provides new insights in the design of modern roses.</title>
        <authorList>
            <person name="Bendahmane M."/>
        </authorList>
    </citation>
    <scope>NUCLEOTIDE SEQUENCE [LARGE SCALE GENOMIC DNA]</scope>
    <source>
        <strain evidence="7">cv. Old Blush</strain>
    </source>
</reference>
<feature type="compositionally biased region" description="Polar residues" evidence="4">
    <location>
        <begin position="773"/>
        <end position="786"/>
    </location>
</feature>
<dbReference type="EMBL" id="PDCK01000042">
    <property type="protein sequence ID" value="PRQ36060.1"/>
    <property type="molecule type" value="Genomic_DNA"/>
</dbReference>
<evidence type="ECO:0000256" key="2">
    <source>
        <dbReference type="ARBA" id="ARBA00022737"/>
    </source>
</evidence>
<dbReference type="InterPro" id="IPR032675">
    <property type="entry name" value="LRR_dom_sf"/>
</dbReference>
<dbReference type="Gramene" id="PRQ36060">
    <property type="protein sequence ID" value="PRQ36060"/>
    <property type="gene ID" value="RchiOBHm_Chr4g0387281"/>
</dbReference>
<accession>A0A2P6QPE7</accession>
<feature type="domain" description="Disease resistance protein RPS4B/Roq1-like leucine-rich repeats" evidence="5">
    <location>
        <begin position="427"/>
        <end position="508"/>
    </location>
</feature>
<dbReference type="InterPro" id="IPR001611">
    <property type="entry name" value="Leu-rich_rpt"/>
</dbReference>
<dbReference type="Gene3D" id="3.80.10.10">
    <property type="entry name" value="Ribonuclease Inhibitor"/>
    <property type="match status" value="6"/>
</dbReference>
<evidence type="ECO:0000256" key="4">
    <source>
        <dbReference type="SAM" id="MobiDB-lite"/>
    </source>
</evidence>
<dbReference type="InterPro" id="IPR003591">
    <property type="entry name" value="Leu-rich_rpt_typical-subtyp"/>
</dbReference>
<dbReference type="Pfam" id="PF23286">
    <property type="entry name" value="LRR_13"/>
    <property type="match status" value="3"/>
</dbReference>
<feature type="domain" description="Disease resistance protein RPS4B/Roq1-like leucine-rich repeats" evidence="5">
    <location>
        <begin position="41"/>
        <end position="214"/>
    </location>
</feature>